<name>O46011_CAEEL</name>
<reference evidence="2 3" key="1">
    <citation type="journal article" date="1998" name="Science">
        <title>Genome sequence of the nematode C. elegans: a platform for investigating biology.</title>
        <authorList>
            <consortium name="The C. elegans sequencing consortium"/>
            <person name="Sulson J.E."/>
            <person name="Waterston R."/>
        </authorList>
    </citation>
    <scope>NUCLEOTIDE SEQUENCE [LARGE SCALE GENOMIC DNA]</scope>
    <source>
        <strain evidence="2 3">Bristol N2</strain>
    </source>
</reference>
<dbReference type="HOGENOM" id="CLU_042960_1_0_1"/>
<feature type="transmembrane region" description="Helical" evidence="1">
    <location>
        <begin position="275"/>
        <end position="294"/>
    </location>
</feature>
<proteinExistence type="predicted"/>
<dbReference type="eggNOG" id="ENOG502SY7B">
    <property type="taxonomic scope" value="Eukaryota"/>
</dbReference>
<evidence type="ECO:0000313" key="3">
    <source>
        <dbReference type="Proteomes" id="UP000001940"/>
    </source>
</evidence>
<accession>O46011</accession>
<feature type="transmembrane region" description="Helical" evidence="1">
    <location>
        <begin position="136"/>
        <end position="155"/>
    </location>
</feature>
<dbReference type="AGR" id="WB:WBGene00005396"/>
<dbReference type="FunCoup" id="O46011">
    <property type="interactions" value="17"/>
</dbReference>
<keyword evidence="2" id="KW-0675">Receptor</keyword>
<dbReference type="PaxDb" id="6239-ZK228.6"/>
<dbReference type="EMBL" id="BX284605">
    <property type="protein sequence ID" value="CAB04997.1"/>
    <property type="molecule type" value="Genomic_DNA"/>
</dbReference>
<dbReference type="PIR" id="T27792">
    <property type="entry name" value="T27792"/>
</dbReference>
<dbReference type="UCSC" id="ZK228.6">
    <property type="organism name" value="c. elegans"/>
</dbReference>
<dbReference type="KEGG" id="cel:CELE_ZK228.6"/>
<feature type="transmembrane region" description="Helical" evidence="1">
    <location>
        <begin position="95"/>
        <end position="115"/>
    </location>
</feature>
<keyword evidence="1" id="KW-1133">Transmembrane helix</keyword>
<dbReference type="PhylomeDB" id="O46011"/>
<dbReference type="WormBase" id="ZK228.6">
    <property type="protein sequence ID" value="CE16715"/>
    <property type="gene ID" value="WBGene00005396"/>
    <property type="gene designation" value="srh-181"/>
</dbReference>
<dbReference type="SMR" id="O46011"/>
<dbReference type="InterPro" id="IPR053220">
    <property type="entry name" value="Nematode_rcpt-like_serp_H"/>
</dbReference>
<dbReference type="InParanoid" id="O46011"/>
<dbReference type="OrthoDB" id="5874478at2759"/>
<feature type="transmembrane region" description="Helical" evidence="1">
    <location>
        <begin position="12"/>
        <end position="37"/>
    </location>
</feature>
<keyword evidence="1" id="KW-0812">Transmembrane</keyword>
<dbReference type="Proteomes" id="UP000001940">
    <property type="component" value="Chromosome V"/>
</dbReference>
<evidence type="ECO:0000313" key="4">
    <source>
        <dbReference type="WormBase" id="ZK228.6"/>
    </source>
</evidence>
<organism evidence="2 3">
    <name type="scientific">Caenorhabditis elegans</name>
    <dbReference type="NCBI Taxonomy" id="6239"/>
    <lineage>
        <taxon>Eukaryota</taxon>
        <taxon>Metazoa</taxon>
        <taxon>Ecdysozoa</taxon>
        <taxon>Nematoda</taxon>
        <taxon>Chromadorea</taxon>
        <taxon>Rhabditida</taxon>
        <taxon>Rhabditina</taxon>
        <taxon>Rhabditomorpha</taxon>
        <taxon>Rhabditoidea</taxon>
        <taxon>Rhabditidae</taxon>
        <taxon>Peloderinae</taxon>
        <taxon>Caenorhabditis</taxon>
    </lineage>
</organism>
<dbReference type="RefSeq" id="NP_507617.1">
    <property type="nucleotide sequence ID" value="NM_075216.1"/>
</dbReference>
<feature type="transmembrane region" description="Helical" evidence="1">
    <location>
        <begin position="237"/>
        <end position="263"/>
    </location>
</feature>
<keyword evidence="1" id="KW-0472">Membrane</keyword>
<feature type="transmembrane region" description="Helical" evidence="1">
    <location>
        <begin position="198"/>
        <end position="221"/>
    </location>
</feature>
<feature type="transmembrane region" description="Helical" evidence="1">
    <location>
        <begin position="49"/>
        <end position="75"/>
    </location>
</feature>
<dbReference type="AlphaFoldDB" id="O46011"/>
<evidence type="ECO:0000256" key="1">
    <source>
        <dbReference type="SAM" id="Phobius"/>
    </source>
</evidence>
<dbReference type="CTD" id="191253"/>
<dbReference type="InterPro" id="IPR019422">
    <property type="entry name" value="7TM_GPCR_serpentine_rcpt_Srh"/>
</dbReference>
<sequence>MCPPPSFLATDAFYSGVHHVLTAIEVPLHIFGAYVIVTRTPSKMSSVKASLLLLHLVGAYVDVYLSFVTTPVLTLPGCLGYFLGVTLWLGLPSDVMSYWDISLVGVLAVTILIFFEDRYFRLTKGPTAGSRSWKRVFYVVLHYFLSVTFIAPAYYNKMDQQLGRQLIKQLIPCIPAEVPARPDFIILDTDKTLTCWCVGLMFVFLFPQVIFFVFQISWYLYHTVSQSQATNRLQKQFFVALCIQVFIPFALLCFPVIYIIFAIYSGYYNQAATNVAQIAVSCHGILSTLTMLIVHKPYRQETLEFVNIEMKQNTVRSITGIDAKI</sequence>
<dbReference type="PANTHER" id="PTHR22941">
    <property type="entry name" value="SERPENTINE RECEPTOR"/>
    <property type="match status" value="1"/>
</dbReference>
<dbReference type="PANTHER" id="PTHR22941:SF36">
    <property type="entry name" value="SERPENTINE RECEPTOR, CLASS H"/>
    <property type="match status" value="1"/>
</dbReference>
<dbReference type="GeneID" id="191253"/>
<keyword evidence="3" id="KW-1185">Reference proteome</keyword>
<dbReference type="Pfam" id="PF10318">
    <property type="entry name" value="7TM_GPCR_Srh"/>
    <property type="match status" value="1"/>
</dbReference>
<protein>
    <submittedName>
        <fullName evidence="2">Serpentine Receptor, class H</fullName>
    </submittedName>
</protein>
<evidence type="ECO:0000313" key="2">
    <source>
        <dbReference type="EMBL" id="CAB04997.1"/>
    </source>
</evidence>
<gene>
    <name evidence="2 4" type="primary">srh-181</name>
    <name evidence="2" type="ORF">CELE_ZK228.6</name>
    <name evidence="4" type="ORF">ZK228.6</name>
</gene>